<dbReference type="Proteomes" id="UP000261055">
    <property type="component" value="Unassembled WGS sequence"/>
</dbReference>
<reference evidence="1 2" key="1">
    <citation type="submission" date="2018-08" db="EMBL/GenBank/DDBJ databases">
        <title>A genome reference for cultivated species of the human gut microbiota.</title>
        <authorList>
            <person name="Zou Y."/>
            <person name="Xue W."/>
            <person name="Luo G."/>
        </authorList>
    </citation>
    <scope>NUCLEOTIDE SEQUENCE [LARGE SCALE GENOMIC DNA]</scope>
    <source>
        <strain evidence="1 2">OM02-12</strain>
    </source>
</reference>
<keyword evidence="1" id="KW-0808">Transferase</keyword>
<dbReference type="InterPro" id="IPR016064">
    <property type="entry name" value="NAD/diacylglycerol_kinase_sf"/>
</dbReference>
<evidence type="ECO:0000313" key="2">
    <source>
        <dbReference type="Proteomes" id="UP000261055"/>
    </source>
</evidence>
<dbReference type="Gene3D" id="2.60.200.30">
    <property type="entry name" value="Probable inorganic polyphosphate/atp-NAD kinase, domain 2"/>
    <property type="match status" value="1"/>
</dbReference>
<dbReference type="GO" id="GO:0003951">
    <property type="term" value="F:NAD+ kinase activity"/>
    <property type="evidence" value="ECO:0007669"/>
    <property type="project" value="InterPro"/>
</dbReference>
<sequence>MDRNANKIVLVTQKSRLQELLYKYNTKAQAKFHIEHMGADFSDYILEDETYQKALANVKQIADKYAKITVVDREFIPNMLFGKDDIVIAVGRDGLVCNTVKYLSGQKLIGVNPDPARWDGVLLPFEARELEKIIPQTITGDCDVKNVTMAKAVTNDGQKMLAVNDFFIGPKSHTSARYDLTTRHTLGRVITESQSSSGIIVSTGIGQTGWYKSVMAQAKAACGLFGYDGSGDYEKIGWDEKKLSFVVREPFPSNTTDATVVFGTISEGDPFRVLSKMPENGIIFSDGMEEDAIEFNSGVEVNIGMSEWKGCLVR</sequence>
<name>A0A3E5GXG6_9FIRM</name>
<dbReference type="EMBL" id="QSVQ01000001">
    <property type="protein sequence ID" value="RGO54817.1"/>
    <property type="molecule type" value="Genomic_DNA"/>
</dbReference>
<dbReference type="InterPro" id="IPR017437">
    <property type="entry name" value="ATP-NAD_kinase_PpnK-typ_C"/>
</dbReference>
<organism evidence="1 2">
    <name type="scientific">Dorea formicigenerans</name>
    <dbReference type="NCBI Taxonomy" id="39486"/>
    <lineage>
        <taxon>Bacteria</taxon>
        <taxon>Bacillati</taxon>
        <taxon>Bacillota</taxon>
        <taxon>Clostridia</taxon>
        <taxon>Lachnospirales</taxon>
        <taxon>Lachnospiraceae</taxon>
        <taxon>Dorea</taxon>
    </lineage>
</organism>
<comment type="caution">
    <text evidence="1">The sequence shown here is derived from an EMBL/GenBank/DDBJ whole genome shotgun (WGS) entry which is preliminary data.</text>
</comment>
<dbReference type="Gene3D" id="3.40.50.10330">
    <property type="entry name" value="Probable inorganic polyphosphate/atp-NAD kinase, domain 1"/>
    <property type="match status" value="1"/>
</dbReference>
<dbReference type="SUPFAM" id="SSF111331">
    <property type="entry name" value="NAD kinase/diacylglycerol kinase-like"/>
    <property type="match status" value="1"/>
</dbReference>
<dbReference type="RefSeq" id="WP_117612659.1">
    <property type="nucleotide sequence ID" value="NZ_QSVQ01000001.1"/>
</dbReference>
<evidence type="ECO:0000313" key="1">
    <source>
        <dbReference type="EMBL" id="RGO54817.1"/>
    </source>
</evidence>
<accession>A0A3E5GXG6</accession>
<keyword evidence="1" id="KW-0418">Kinase</keyword>
<dbReference type="AlphaFoldDB" id="A0A3E5GXG6"/>
<protein>
    <submittedName>
        <fullName evidence="1">Sugar kinase</fullName>
    </submittedName>
</protein>
<dbReference type="InterPro" id="IPR017438">
    <property type="entry name" value="ATP-NAD_kinase_N"/>
</dbReference>
<keyword evidence="2" id="KW-1185">Reference proteome</keyword>
<gene>
    <name evidence="1" type="ORF">DXB12_00535</name>
</gene>
<dbReference type="GO" id="GO:0019674">
    <property type="term" value="P:NAD+ metabolic process"/>
    <property type="evidence" value="ECO:0007669"/>
    <property type="project" value="InterPro"/>
</dbReference>
<proteinExistence type="predicted"/>